<keyword evidence="2" id="KW-1185">Reference proteome</keyword>
<dbReference type="Proteomes" id="UP000191931">
    <property type="component" value="Unassembled WGS sequence"/>
</dbReference>
<evidence type="ECO:0000313" key="2">
    <source>
        <dbReference type="Proteomes" id="UP000191931"/>
    </source>
</evidence>
<name>A0A1W1HKI6_9BACT</name>
<organism evidence="1 2">
    <name type="scientific">Desulfamplus magnetovallimortis</name>
    <dbReference type="NCBI Taxonomy" id="1246637"/>
    <lineage>
        <taxon>Bacteria</taxon>
        <taxon>Pseudomonadati</taxon>
        <taxon>Thermodesulfobacteriota</taxon>
        <taxon>Desulfobacteria</taxon>
        <taxon>Desulfobacterales</taxon>
        <taxon>Desulfobacteraceae</taxon>
        <taxon>Desulfamplus</taxon>
    </lineage>
</organism>
<reference evidence="1 2" key="1">
    <citation type="submission" date="2017-03" db="EMBL/GenBank/DDBJ databases">
        <authorList>
            <person name="Afonso C.L."/>
            <person name="Miller P.J."/>
            <person name="Scott M.A."/>
            <person name="Spackman E."/>
            <person name="Goraichik I."/>
            <person name="Dimitrov K.M."/>
            <person name="Suarez D.L."/>
            <person name="Swayne D.E."/>
        </authorList>
    </citation>
    <scope>NUCLEOTIDE SEQUENCE [LARGE SCALE GENOMIC DNA]</scope>
    <source>
        <strain evidence="1">PRJEB14757</strain>
    </source>
</reference>
<sequence>MENGHKMSLTQFSKNYSLILNGLKGKGTPIPTNDIWIAAVALQHGLKLY</sequence>
<gene>
    <name evidence="1" type="ORF">MTBBW1_850015</name>
</gene>
<dbReference type="Gene3D" id="3.40.50.1010">
    <property type="entry name" value="5'-nuclease"/>
    <property type="match status" value="1"/>
</dbReference>
<evidence type="ECO:0000313" key="1">
    <source>
        <dbReference type="EMBL" id="SLM33027.1"/>
    </source>
</evidence>
<dbReference type="EMBL" id="FWEV01000331">
    <property type="protein sequence ID" value="SLM33027.1"/>
    <property type="molecule type" value="Genomic_DNA"/>
</dbReference>
<dbReference type="SUPFAM" id="SSF88723">
    <property type="entry name" value="PIN domain-like"/>
    <property type="match status" value="1"/>
</dbReference>
<protein>
    <submittedName>
        <fullName evidence="1">Uncharacterized protein</fullName>
    </submittedName>
</protein>
<accession>A0A1W1HKI6</accession>
<dbReference type="AlphaFoldDB" id="A0A1W1HKI6"/>
<dbReference type="STRING" id="1246637.MTBBW1_850015"/>
<proteinExistence type="predicted"/>
<dbReference type="InterPro" id="IPR029060">
    <property type="entry name" value="PIN-like_dom_sf"/>
</dbReference>